<keyword evidence="2" id="KW-1133">Transmembrane helix</keyword>
<evidence type="ECO:0000256" key="1">
    <source>
        <dbReference type="SAM" id="MobiDB-lite"/>
    </source>
</evidence>
<keyword evidence="2" id="KW-0812">Transmembrane</keyword>
<dbReference type="AlphaFoldDB" id="A0A5N6H1F7"/>
<sequence>MSQTASQLDHDSRRGPGSQSSLSREYGSSEDIGDDQRTNLSRTRAVILITTLTGITFVGSMSTGLLTIGLPWIATDLGLPENLLLCLATANP</sequence>
<proteinExistence type="predicted"/>
<accession>A0A5N6H1F7</accession>
<feature type="region of interest" description="Disordered" evidence="1">
    <location>
        <begin position="1"/>
        <end position="37"/>
    </location>
</feature>
<evidence type="ECO:0000256" key="2">
    <source>
        <dbReference type="SAM" id="Phobius"/>
    </source>
</evidence>
<dbReference type="Proteomes" id="UP000325434">
    <property type="component" value="Unassembled WGS sequence"/>
</dbReference>
<feature type="transmembrane region" description="Helical" evidence="2">
    <location>
        <begin position="46"/>
        <end position="74"/>
    </location>
</feature>
<evidence type="ECO:0000313" key="3">
    <source>
        <dbReference type="EMBL" id="KAB8247329.1"/>
    </source>
</evidence>
<gene>
    <name evidence="3" type="ORF">BDV35DRAFT_392102</name>
</gene>
<keyword evidence="2" id="KW-0472">Membrane</keyword>
<protein>
    <submittedName>
        <fullName evidence="3">Uncharacterized protein</fullName>
    </submittedName>
</protein>
<dbReference type="VEuPathDB" id="FungiDB:AFLA_000413"/>
<reference evidence="3" key="1">
    <citation type="submission" date="2019-04" db="EMBL/GenBank/DDBJ databases">
        <title>Friends and foes A comparative genomics study of 23 Aspergillus species from section Flavi.</title>
        <authorList>
            <consortium name="DOE Joint Genome Institute"/>
            <person name="Kjaerbolling I."/>
            <person name="Vesth T."/>
            <person name="Frisvad J.C."/>
            <person name="Nybo J.L."/>
            <person name="Theobald S."/>
            <person name="Kildgaard S."/>
            <person name="Isbrandt T."/>
            <person name="Kuo A."/>
            <person name="Sato A."/>
            <person name="Lyhne E.K."/>
            <person name="Kogle M.E."/>
            <person name="Wiebenga A."/>
            <person name="Kun R.S."/>
            <person name="Lubbers R.J."/>
            <person name="Makela M.R."/>
            <person name="Barry K."/>
            <person name="Chovatia M."/>
            <person name="Clum A."/>
            <person name="Daum C."/>
            <person name="Haridas S."/>
            <person name="He G."/>
            <person name="LaButti K."/>
            <person name="Lipzen A."/>
            <person name="Mondo S."/>
            <person name="Riley R."/>
            <person name="Salamov A."/>
            <person name="Simmons B.A."/>
            <person name="Magnuson J.K."/>
            <person name="Henrissat B."/>
            <person name="Mortensen U.H."/>
            <person name="Larsen T.O."/>
            <person name="Devries R.P."/>
            <person name="Grigoriev I.V."/>
            <person name="Machida M."/>
            <person name="Baker S.E."/>
            <person name="Andersen M.R."/>
        </authorList>
    </citation>
    <scope>NUCLEOTIDE SEQUENCE [LARGE SCALE GENOMIC DNA]</scope>
    <source>
        <strain evidence="3">CBS 121.62</strain>
    </source>
</reference>
<dbReference type="VEuPathDB" id="FungiDB:F9C07_1947"/>
<dbReference type="EMBL" id="ML734590">
    <property type="protein sequence ID" value="KAB8247329.1"/>
    <property type="molecule type" value="Genomic_DNA"/>
</dbReference>
<name>A0A5N6H1F7_ASPFL</name>
<organism evidence="3">
    <name type="scientific">Aspergillus flavus</name>
    <dbReference type="NCBI Taxonomy" id="5059"/>
    <lineage>
        <taxon>Eukaryota</taxon>
        <taxon>Fungi</taxon>
        <taxon>Dikarya</taxon>
        <taxon>Ascomycota</taxon>
        <taxon>Pezizomycotina</taxon>
        <taxon>Eurotiomycetes</taxon>
        <taxon>Eurotiomycetidae</taxon>
        <taxon>Eurotiales</taxon>
        <taxon>Aspergillaceae</taxon>
        <taxon>Aspergillus</taxon>
        <taxon>Aspergillus subgen. Circumdati</taxon>
    </lineage>
</organism>